<dbReference type="Pfam" id="PF00589">
    <property type="entry name" value="Phage_integrase"/>
    <property type="match status" value="1"/>
</dbReference>
<sequence>MALIVEAKGAYQRFLSKTRNDFTRRQYDHFLTTFIEFTLKVKVDSPKLQELKKEFTKNRHKEKATKEALKKSILEEKIRIMEPLVAQITELPITSLEDLIIDFINYLSGIGRGYGSQIAVVNAMRKFCKANKIVLDFDGLREAVGEDDTERDDKPYSKDMVQRVMQAADLRKQTIIGILASCGMRRGGLADLKLKHLTKLSVDNWPTVYALKVYPNSARSCYTTFVTPEVTAIIDQYLESRRAAGETLNEESPLLREQFAIESADNPRHITTGTIAQLVHQVIEDAGLKGELRKNKIHEMHGFRKHVYTELIKAGVKDINVKRIVGHSTGLGKNYDRQELEDVLRDYMKALPALTISDAPVLRAELEKMKIQNADIDILKIKVSQQADDLRVMQSILERYAKGEIQQPPKRSPEEERDYLEWLLRDYEKEHGGSS</sequence>
<dbReference type="CDD" id="cd00397">
    <property type="entry name" value="DNA_BRE_C"/>
    <property type="match status" value="1"/>
</dbReference>
<dbReference type="GO" id="GO:0006310">
    <property type="term" value="P:DNA recombination"/>
    <property type="evidence" value="ECO:0007669"/>
    <property type="project" value="UniProtKB-KW"/>
</dbReference>
<dbReference type="GO" id="GO:0015074">
    <property type="term" value="P:DNA integration"/>
    <property type="evidence" value="ECO:0007669"/>
    <property type="project" value="InterPro"/>
</dbReference>
<dbReference type="OrthoDB" id="12201at2157"/>
<gene>
    <name evidence="3" type="ORF">NTE_01855</name>
</gene>
<dbReference type="eggNOG" id="arCOG01245">
    <property type="taxonomic scope" value="Archaea"/>
</dbReference>
<evidence type="ECO:0000259" key="2">
    <source>
        <dbReference type="PROSITE" id="PS51898"/>
    </source>
</evidence>
<dbReference type="GO" id="GO:0003677">
    <property type="term" value="F:DNA binding"/>
    <property type="evidence" value="ECO:0007669"/>
    <property type="project" value="InterPro"/>
</dbReference>
<dbReference type="InterPro" id="IPR011010">
    <property type="entry name" value="DNA_brk_join_enz"/>
</dbReference>
<proteinExistence type="predicted"/>
<name>A0A075MS30_9ARCH</name>
<dbReference type="HOGENOM" id="CLU_629472_0_0_2"/>
<reference evidence="3 4" key="1">
    <citation type="journal article" date="2014" name="PLoS ONE">
        <title>Genome Sequence of Candidatus Nitrososphaera evergladensis from Group I.1b Enriched from Everglades Soil Reveals Novel Genomic Features of the Ammonia-Oxidizing Archaea.</title>
        <authorList>
            <person name="Zhalnina K.V."/>
            <person name="Dias R."/>
            <person name="Leonard M.T."/>
            <person name="Dorr de Quadros P."/>
            <person name="Camargo F.A."/>
            <person name="Drew J.C."/>
            <person name="Farmerie W.G."/>
            <person name="Daroub S.H."/>
            <person name="Triplett E.W."/>
        </authorList>
    </citation>
    <scope>NUCLEOTIDE SEQUENCE [LARGE SCALE GENOMIC DNA]</scope>
    <source>
        <strain evidence="3 4">SR1</strain>
    </source>
</reference>
<dbReference type="InterPro" id="IPR002104">
    <property type="entry name" value="Integrase_catalytic"/>
</dbReference>
<dbReference type="SUPFAM" id="SSF56349">
    <property type="entry name" value="DNA breaking-rejoining enzymes"/>
    <property type="match status" value="1"/>
</dbReference>
<dbReference type="EMBL" id="CP007174">
    <property type="protein sequence ID" value="AIF83915.1"/>
    <property type="molecule type" value="Genomic_DNA"/>
</dbReference>
<protein>
    <submittedName>
        <fullName evidence="3">Phage integrase family protein</fullName>
    </submittedName>
</protein>
<dbReference type="Proteomes" id="UP000028194">
    <property type="component" value="Chromosome"/>
</dbReference>
<evidence type="ECO:0000313" key="4">
    <source>
        <dbReference type="Proteomes" id="UP000028194"/>
    </source>
</evidence>
<keyword evidence="4" id="KW-1185">Reference proteome</keyword>
<keyword evidence="1" id="KW-0233">DNA recombination</keyword>
<dbReference type="Gene3D" id="1.10.443.10">
    <property type="entry name" value="Intergrase catalytic core"/>
    <property type="match status" value="1"/>
</dbReference>
<accession>A0A075MS30</accession>
<dbReference type="AlphaFoldDB" id="A0A075MS30"/>
<dbReference type="RefSeq" id="WP_148700600.1">
    <property type="nucleotide sequence ID" value="NZ_CP007174.1"/>
</dbReference>
<dbReference type="InterPro" id="IPR013762">
    <property type="entry name" value="Integrase-like_cat_sf"/>
</dbReference>
<dbReference type="KEGG" id="nev:NTE_01855"/>
<evidence type="ECO:0000313" key="3">
    <source>
        <dbReference type="EMBL" id="AIF83915.1"/>
    </source>
</evidence>
<organism evidence="3 4">
    <name type="scientific">Candidatus Nitrososphaera evergladensis SR1</name>
    <dbReference type="NCBI Taxonomy" id="1459636"/>
    <lineage>
        <taxon>Archaea</taxon>
        <taxon>Nitrososphaerota</taxon>
        <taxon>Nitrososphaeria</taxon>
        <taxon>Nitrososphaerales</taxon>
        <taxon>Nitrososphaeraceae</taxon>
        <taxon>Nitrososphaera</taxon>
    </lineage>
</organism>
<dbReference type="GeneID" id="41597618"/>
<evidence type="ECO:0000256" key="1">
    <source>
        <dbReference type="ARBA" id="ARBA00023172"/>
    </source>
</evidence>
<dbReference type="PROSITE" id="PS51898">
    <property type="entry name" value="TYR_RECOMBINASE"/>
    <property type="match status" value="1"/>
</dbReference>
<feature type="domain" description="Tyr recombinase" evidence="2">
    <location>
        <begin position="151"/>
        <end position="360"/>
    </location>
</feature>